<dbReference type="EMBL" id="LDAU01000212">
    <property type="protein sequence ID" value="KRW99453.1"/>
    <property type="molecule type" value="Genomic_DNA"/>
</dbReference>
<dbReference type="OMA" id="IINAPRM"/>
<feature type="region of interest" description="Disordered" evidence="2">
    <location>
        <begin position="268"/>
        <end position="326"/>
    </location>
</feature>
<evidence type="ECO:0000313" key="3">
    <source>
        <dbReference type="EMBL" id="KRW99453.1"/>
    </source>
</evidence>
<name>A0A0V0QB38_PSEPJ</name>
<dbReference type="OrthoDB" id="167576at2759"/>
<sequence>MLENNEGVTKNIYESNYEMQSYLRVTLKANTTYHLLIEGMVPYNLGSGTLDCDFYLKEADQQIEQVDLVEPVEYFDKYTPYKYGILFREKLYSSENTVSSVFLRLGKVEEGQQQQQEKDKKGAKKGAAGNGSDIQEQPLEEQRKIIFELYENDKLIQYTSGYNQAYLSFILLQANNQAEGKNYYLQAKFDLREWDGCKTASPETEGIHWFLKVQSSDTIGIVKDTAKEDREKAVAKSWEDGEPGRAAKAVNARKKLFLLKKQKQGEQLTEEELELLNEPRLTKKQREEEAQAGGKGKKAPPKKDEKKQAKKGGKQQKESQVYDKEIPIEKKYPLSKDHRMNEIRAFLKHMEEERVQEVLAAHQGLINVRSEENKQEIARKAEISVERLEQILSSSKELREQLSLLQNDQKAKIIKQFGEKSQITKEQWEQYQQKREEIKNSLSTKNTKEKELADICQSENPTISLESLEKLIEEAKAVPEMNQNLIELSYRVLKNFKINALKEKFNNALNTFDVETLKNCLQEFNDFSVTGIESDIIEKSEAMIQEASENPNFQAEKAAELKKAGKKGKK</sequence>
<feature type="region of interest" description="Disordered" evidence="2">
    <location>
        <begin position="112"/>
        <end position="134"/>
    </location>
</feature>
<evidence type="ECO:0000256" key="1">
    <source>
        <dbReference type="SAM" id="Coils"/>
    </source>
</evidence>
<gene>
    <name evidence="3" type="ORF">PPERSA_07938</name>
</gene>
<keyword evidence="4" id="KW-1185">Reference proteome</keyword>
<evidence type="ECO:0000256" key="2">
    <source>
        <dbReference type="SAM" id="MobiDB-lite"/>
    </source>
</evidence>
<dbReference type="AlphaFoldDB" id="A0A0V0QB38"/>
<dbReference type="InParanoid" id="A0A0V0QB38"/>
<comment type="caution">
    <text evidence="3">The sequence shown here is derived from an EMBL/GenBank/DDBJ whole genome shotgun (WGS) entry which is preliminary data.</text>
</comment>
<dbReference type="Proteomes" id="UP000054937">
    <property type="component" value="Unassembled WGS sequence"/>
</dbReference>
<evidence type="ECO:0000313" key="4">
    <source>
        <dbReference type="Proteomes" id="UP000054937"/>
    </source>
</evidence>
<reference evidence="3 4" key="1">
    <citation type="journal article" date="2015" name="Sci. Rep.">
        <title>Genome of the facultative scuticociliatosis pathogen Pseudocohnilembus persalinus provides insight into its virulence through horizontal gene transfer.</title>
        <authorList>
            <person name="Xiong J."/>
            <person name="Wang G."/>
            <person name="Cheng J."/>
            <person name="Tian M."/>
            <person name="Pan X."/>
            <person name="Warren A."/>
            <person name="Jiang C."/>
            <person name="Yuan D."/>
            <person name="Miao W."/>
        </authorList>
    </citation>
    <scope>NUCLEOTIDE SEQUENCE [LARGE SCALE GENOMIC DNA]</scope>
    <source>
        <strain evidence="3">36N120E</strain>
    </source>
</reference>
<feature type="coiled-coil region" evidence="1">
    <location>
        <begin position="388"/>
        <end position="451"/>
    </location>
</feature>
<proteinExistence type="predicted"/>
<feature type="compositionally biased region" description="Basic and acidic residues" evidence="2">
    <location>
        <begin position="280"/>
        <end position="289"/>
    </location>
</feature>
<feature type="region of interest" description="Disordered" evidence="2">
    <location>
        <begin position="548"/>
        <end position="570"/>
    </location>
</feature>
<feature type="compositionally biased region" description="Basic and acidic residues" evidence="2">
    <location>
        <begin position="315"/>
        <end position="326"/>
    </location>
</feature>
<organism evidence="3 4">
    <name type="scientific">Pseudocohnilembus persalinus</name>
    <name type="common">Ciliate</name>
    <dbReference type="NCBI Taxonomy" id="266149"/>
    <lineage>
        <taxon>Eukaryota</taxon>
        <taxon>Sar</taxon>
        <taxon>Alveolata</taxon>
        <taxon>Ciliophora</taxon>
        <taxon>Intramacronucleata</taxon>
        <taxon>Oligohymenophorea</taxon>
        <taxon>Scuticociliatia</taxon>
        <taxon>Philasterida</taxon>
        <taxon>Pseudocohnilembidae</taxon>
        <taxon>Pseudocohnilembus</taxon>
    </lineage>
</organism>
<protein>
    <submittedName>
        <fullName evidence="3">Uncharacterized protein</fullName>
    </submittedName>
</protein>
<keyword evidence="1" id="KW-0175">Coiled coil</keyword>
<accession>A0A0V0QB38</accession>